<dbReference type="PROSITE" id="PS51673">
    <property type="entry name" value="SUZ"/>
    <property type="match status" value="1"/>
</dbReference>
<dbReference type="Pfam" id="PF01424">
    <property type="entry name" value="R3H"/>
    <property type="match status" value="1"/>
</dbReference>
<dbReference type="InterPro" id="IPR024771">
    <property type="entry name" value="SUZ"/>
</dbReference>
<proteinExistence type="predicted"/>
<dbReference type="PANTHER" id="PTHR15672:SF12">
    <property type="entry name" value="R3H DOMAIN-CONTAINING PROTEIN 1"/>
    <property type="match status" value="1"/>
</dbReference>
<feature type="compositionally biased region" description="Polar residues" evidence="2">
    <location>
        <begin position="85"/>
        <end position="100"/>
    </location>
</feature>
<feature type="compositionally biased region" description="Basic and acidic residues" evidence="2">
    <location>
        <begin position="250"/>
        <end position="281"/>
    </location>
</feature>
<dbReference type="InterPro" id="IPR001374">
    <property type="entry name" value="R3H_dom"/>
</dbReference>
<keyword evidence="6" id="KW-1185">Reference proteome</keyword>
<organism evidence="5 6">
    <name type="scientific">Sparus aurata</name>
    <name type="common">Gilthead sea bream</name>
    <dbReference type="NCBI Taxonomy" id="8175"/>
    <lineage>
        <taxon>Eukaryota</taxon>
        <taxon>Metazoa</taxon>
        <taxon>Chordata</taxon>
        <taxon>Craniata</taxon>
        <taxon>Vertebrata</taxon>
        <taxon>Euteleostomi</taxon>
        <taxon>Actinopterygii</taxon>
        <taxon>Neopterygii</taxon>
        <taxon>Teleostei</taxon>
        <taxon>Neoteleostei</taxon>
        <taxon>Acanthomorphata</taxon>
        <taxon>Eupercaria</taxon>
        <taxon>Spariformes</taxon>
        <taxon>Sparidae</taxon>
        <taxon>Sparus</taxon>
    </lineage>
</organism>
<sequence length="669" mass="74777">MTEAAVESADVLIKTCDVTSCDVITCSSPSPCQSLCMQKEDEECRHDCKKLEQQKLCNQVQPKKKVKAKGKLVRSMAVCEESSPFEETQASPDTNISSSCHDNERTSCTEEGQEKSPEPKKHSLSKESSLEYTDSTGIDLHQFIVDTLNSNPRDRMMLLKLEQDMIDFITSNSPFKKFPHMSSYHRMLVHRVAAYFGMEHNVDQTGKSVIINRTSSTRIPEQRFLDEVHKDKTEEIHRWKIILKRDNSSDDQTRLHPLQEKQSKSMEEREEEYQRVRDRIFNQEPFCTQEGTHAETRTVEEYNPYAETQRRRQLFRGSRDSSGSSWTGSSRQSSTDTDCRYGNDPPPWSSMDSDSSYQWTCPATKPHQPANHSWDGTSGSIALYRLPSACPHPPTPPVVDEPAPNSAYIMENGIPPGSILVNPHTGQPFLNPDGTPAVYNPPDSQQPIRSQTQLQGSPSQQQVVQYSSVSYTAPQMLPVAPSQPYSTIEELSSQFAHVSCQSAVEAPPPYPPGQGYIYAAPPPPPPPPNPPSYCQPSPQVPVYYYGQYPTSTQHPCRPVSPSQHMHSQAVQPTAGYAPAVGLQQQSSHNQAQAVLGTYSPITSHQRSMVQVNTEHPKVSFCVRLEQLRAPKEALSSLESACGDKFFSLTLLFFLCLFSAGRCFSVLSPK</sequence>
<dbReference type="SUPFAM" id="SSF82708">
    <property type="entry name" value="R3H domain"/>
    <property type="match status" value="1"/>
</dbReference>
<reference evidence="5" key="2">
    <citation type="submission" date="2025-08" db="UniProtKB">
        <authorList>
            <consortium name="Ensembl"/>
        </authorList>
    </citation>
    <scope>IDENTIFICATION</scope>
</reference>
<reference evidence="5" key="1">
    <citation type="submission" date="2021-04" db="EMBL/GenBank/DDBJ databases">
        <authorList>
            <consortium name="Wellcome Sanger Institute Data Sharing"/>
        </authorList>
    </citation>
    <scope>NUCLEOTIDE SEQUENCE [LARGE SCALE GENOMIC DNA]</scope>
</reference>
<dbReference type="Ensembl" id="ENSSAUT00010009161.1">
    <property type="protein sequence ID" value="ENSSAUP00010008566.1"/>
    <property type="gene ID" value="ENSSAUG00010004265.1"/>
</dbReference>
<feature type="region of interest" description="Disordered" evidence="2">
    <location>
        <begin position="250"/>
        <end position="376"/>
    </location>
</feature>
<dbReference type="AlphaFoldDB" id="A0A671U2I1"/>
<feature type="compositionally biased region" description="Low complexity" evidence="2">
    <location>
        <begin position="320"/>
        <end position="334"/>
    </location>
</feature>
<dbReference type="GO" id="GO:0003676">
    <property type="term" value="F:nucleic acid binding"/>
    <property type="evidence" value="ECO:0007669"/>
    <property type="project" value="UniProtKB-UniRule"/>
</dbReference>
<feature type="region of interest" description="Disordered" evidence="2">
    <location>
        <begin position="426"/>
        <end position="460"/>
    </location>
</feature>
<feature type="compositionally biased region" description="Basic and acidic residues" evidence="2">
    <location>
        <begin position="101"/>
        <end position="129"/>
    </location>
</feature>
<feature type="domain" description="R3H" evidence="3">
    <location>
        <begin position="155"/>
        <end position="217"/>
    </location>
</feature>
<dbReference type="Proteomes" id="UP000472265">
    <property type="component" value="Chromosome 3"/>
</dbReference>
<dbReference type="InterPro" id="IPR036867">
    <property type="entry name" value="R3H_dom_sf"/>
</dbReference>
<dbReference type="PROSITE" id="PS51061">
    <property type="entry name" value="R3H"/>
    <property type="match status" value="1"/>
</dbReference>
<dbReference type="CDD" id="cd02642">
    <property type="entry name" value="R3H_encore_like"/>
    <property type="match status" value="1"/>
</dbReference>
<dbReference type="FunFam" id="3.30.1370.50:FF:000001">
    <property type="entry name" value="R3H domain-containing protein 2 isoform 1"/>
    <property type="match status" value="1"/>
</dbReference>
<evidence type="ECO:0000259" key="3">
    <source>
        <dbReference type="PROSITE" id="PS51061"/>
    </source>
</evidence>
<dbReference type="GeneTree" id="ENSGT00940000155609"/>
<dbReference type="Gene3D" id="3.30.1370.50">
    <property type="entry name" value="R3H-like domain"/>
    <property type="match status" value="1"/>
</dbReference>
<feature type="compositionally biased region" description="Low complexity" evidence="2">
    <location>
        <begin position="450"/>
        <end position="460"/>
    </location>
</feature>
<dbReference type="InParanoid" id="A0A671U2I1"/>
<accession>A0A671U2I1</accession>
<evidence type="ECO:0000313" key="6">
    <source>
        <dbReference type="Proteomes" id="UP000472265"/>
    </source>
</evidence>
<name>A0A671U2I1_SPAAU</name>
<evidence type="ECO:0000259" key="4">
    <source>
        <dbReference type="PROSITE" id="PS51673"/>
    </source>
</evidence>
<dbReference type="Pfam" id="PF12752">
    <property type="entry name" value="SUZ"/>
    <property type="match status" value="1"/>
</dbReference>
<reference evidence="5" key="3">
    <citation type="submission" date="2025-09" db="UniProtKB">
        <authorList>
            <consortium name="Ensembl"/>
        </authorList>
    </citation>
    <scope>IDENTIFICATION</scope>
</reference>
<evidence type="ECO:0000313" key="5">
    <source>
        <dbReference type="Ensembl" id="ENSSAUP00010008566.1"/>
    </source>
</evidence>
<feature type="domain" description="SUZ" evidence="4">
    <location>
        <begin position="218"/>
        <end position="285"/>
    </location>
</feature>
<gene>
    <name evidence="5" type="primary">arpp21</name>
</gene>
<evidence type="ECO:0000256" key="2">
    <source>
        <dbReference type="SAM" id="MobiDB-lite"/>
    </source>
</evidence>
<dbReference type="PANTHER" id="PTHR15672">
    <property type="entry name" value="CAMP-REGULATED PHOSPHOPROTEIN 21 RELATED R3H DOMAIN CONTAINING PROTEIN"/>
    <property type="match status" value="1"/>
</dbReference>
<dbReference type="InterPro" id="IPR051937">
    <property type="entry name" value="R3H_domain_containing"/>
</dbReference>
<dbReference type="OMA" id="QEHCNQV"/>
<keyword evidence="1" id="KW-0597">Phosphoprotein</keyword>
<evidence type="ECO:0000256" key="1">
    <source>
        <dbReference type="ARBA" id="ARBA00022553"/>
    </source>
</evidence>
<dbReference type="SMART" id="SM00393">
    <property type="entry name" value="R3H"/>
    <property type="match status" value="1"/>
</dbReference>
<feature type="region of interest" description="Disordered" evidence="2">
    <location>
        <begin position="82"/>
        <end position="130"/>
    </location>
</feature>
<protein>
    <submittedName>
        <fullName evidence="5">cAMP-regulated phosphoprotein 21-like</fullName>
    </submittedName>
</protein>